<name>A0A9W6CRF4_9MICO</name>
<gene>
    <name evidence="2" type="ORF">ARHIZOSPH14_17480</name>
</gene>
<protein>
    <submittedName>
        <fullName evidence="2">Uncharacterized protein</fullName>
    </submittedName>
</protein>
<sequence>MASLVTASVVAAAGLLTILPAHLADVPDRSAATAVEVEWHDPAVERQLSGDALASTEFEQRFGHAVVASLTFPLRFAPTVPADGYRASDVAYRAQDRSLYVFSADGTSVPDDGLVLVASVTSGLDEIVACAPTCALRFEPATD</sequence>
<dbReference type="AlphaFoldDB" id="A0A9W6CRF4"/>
<feature type="chain" id="PRO_5040982847" evidence="1">
    <location>
        <begin position="24"/>
        <end position="143"/>
    </location>
</feature>
<evidence type="ECO:0000313" key="3">
    <source>
        <dbReference type="Proteomes" id="UP001144396"/>
    </source>
</evidence>
<keyword evidence="1" id="KW-0732">Signal</keyword>
<comment type="caution">
    <text evidence="2">The sequence shown here is derived from an EMBL/GenBank/DDBJ whole genome shotgun (WGS) entry which is preliminary data.</text>
</comment>
<keyword evidence="3" id="KW-1185">Reference proteome</keyword>
<evidence type="ECO:0000313" key="2">
    <source>
        <dbReference type="EMBL" id="GLI27506.1"/>
    </source>
</evidence>
<dbReference type="Proteomes" id="UP001144396">
    <property type="component" value="Unassembled WGS sequence"/>
</dbReference>
<proteinExistence type="predicted"/>
<evidence type="ECO:0000256" key="1">
    <source>
        <dbReference type="SAM" id="SignalP"/>
    </source>
</evidence>
<dbReference type="RefSeq" id="WP_281884092.1">
    <property type="nucleotide sequence ID" value="NZ_BSDP01000001.1"/>
</dbReference>
<feature type="signal peptide" evidence="1">
    <location>
        <begin position="1"/>
        <end position="23"/>
    </location>
</feature>
<accession>A0A9W6CRF4</accession>
<organism evidence="2 3">
    <name type="scientific">Agromyces rhizosphaerae</name>
    <dbReference type="NCBI Taxonomy" id="88374"/>
    <lineage>
        <taxon>Bacteria</taxon>
        <taxon>Bacillati</taxon>
        <taxon>Actinomycetota</taxon>
        <taxon>Actinomycetes</taxon>
        <taxon>Micrococcales</taxon>
        <taxon>Microbacteriaceae</taxon>
        <taxon>Agromyces</taxon>
    </lineage>
</organism>
<reference evidence="2" key="1">
    <citation type="submission" date="2022-12" db="EMBL/GenBank/DDBJ databases">
        <title>Reference genome sequencing for broad-spectrum identification of bacterial and archaeal isolates by mass spectrometry.</title>
        <authorList>
            <person name="Sekiguchi Y."/>
            <person name="Tourlousse D.M."/>
        </authorList>
    </citation>
    <scope>NUCLEOTIDE SEQUENCE</scope>
    <source>
        <strain evidence="2">14</strain>
    </source>
</reference>
<dbReference type="EMBL" id="BSDP01000001">
    <property type="protein sequence ID" value="GLI27506.1"/>
    <property type="molecule type" value="Genomic_DNA"/>
</dbReference>